<evidence type="ECO:0000313" key="3">
    <source>
        <dbReference type="Proteomes" id="UP001066276"/>
    </source>
</evidence>
<protein>
    <submittedName>
        <fullName evidence="2">Uncharacterized protein</fullName>
    </submittedName>
</protein>
<evidence type="ECO:0000313" key="2">
    <source>
        <dbReference type="EMBL" id="KAJ1129069.1"/>
    </source>
</evidence>
<feature type="compositionally biased region" description="Basic and acidic residues" evidence="1">
    <location>
        <begin position="26"/>
        <end position="35"/>
    </location>
</feature>
<sequence length="74" mass="8545">MLARHSEEKKSRHWRSGCRGSGWRSQESHTGRPNKEGTMQTPLEKTGGEMCRGNQLPRWEPRLKTAEKKQPEAD</sequence>
<organism evidence="2 3">
    <name type="scientific">Pleurodeles waltl</name>
    <name type="common">Iberian ribbed newt</name>
    <dbReference type="NCBI Taxonomy" id="8319"/>
    <lineage>
        <taxon>Eukaryota</taxon>
        <taxon>Metazoa</taxon>
        <taxon>Chordata</taxon>
        <taxon>Craniata</taxon>
        <taxon>Vertebrata</taxon>
        <taxon>Euteleostomi</taxon>
        <taxon>Amphibia</taxon>
        <taxon>Batrachia</taxon>
        <taxon>Caudata</taxon>
        <taxon>Salamandroidea</taxon>
        <taxon>Salamandridae</taxon>
        <taxon>Pleurodelinae</taxon>
        <taxon>Pleurodeles</taxon>
    </lineage>
</organism>
<reference evidence="2" key="1">
    <citation type="journal article" date="2022" name="bioRxiv">
        <title>Sequencing and chromosome-scale assembly of the giantPleurodeles waltlgenome.</title>
        <authorList>
            <person name="Brown T."/>
            <person name="Elewa A."/>
            <person name="Iarovenko S."/>
            <person name="Subramanian E."/>
            <person name="Araus A.J."/>
            <person name="Petzold A."/>
            <person name="Susuki M."/>
            <person name="Suzuki K.-i.T."/>
            <person name="Hayashi T."/>
            <person name="Toyoda A."/>
            <person name="Oliveira C."/>
            <person name="Osipova E."/>
            <person name="Leigh N.D."/>
            <person name="Simon A."/>
            <person name="Yun M.H."/>
        </authorList>
    </citation>
    <scope>NUCLEOTIDE SEQUENCE</scope>
    <source>
        <strain evidence="2">20211129_DDA</strain>
        <tissue evidence="2">Liver</tissue>
    </source>
</reference>
<accession>A0AAV7PPC6</accession>
<gene>
    <name evidence="2" type="ORF">NDU88_007440</name>
</gene>
<feature type="compositionally biased region" description="Basic and acidic residues" evidence="1">
    <location>
        <begin position="1"/>
        <end position="10"/>
    </location>
</feature>
<feature type="compositionally biased region" description="Basic and acidic residues" evidence="1">
    <location>
        <begin position="59"/>
        <end position="74"/>
    </location>
</feature>
<comment type="caution">
    <text evidence="2">The sequence shown here is derived from an EMBL/GenBank/DDBJ whole genome shotgun (WGS) entry which is preliminary data.</text>
</comment>
<dbReference type="Proteomes" id="UP001066276">
    <property type="component" value="Chromosome 7"/>
</dbReference>
<name>A0AAV7PPC6_PLEWA</name>
<keyword evidence="3" id="KW-1185">Reference proteome</keyword>
<proteinExistence type="predicted"/>
<evidence type="ECO:0000256" key="1">
    <source>
        <dbReference type="SAM" id="MobiDB-lite"/>
    </source>
</evidence>
<dbReference type="AlphaFoldDB" id="A0AAV7PPC6"/>
<feature type="region of interest" description="Disordered" evidence="1">
    <location>
        <begin position="1"/>
        <end position="74"/>
    </location>
</feature>
<dbReference type="EMBL" id="JANPWB010000011">
    <property type="protein sequence ID" value="KAJ1129069.1"/>
    <property type="molecule type" value="Genomic_DNA"/>
</dbReference>